<evidence type="ECO:0000313" key="2">
    <source>
        <dbReference type="Proteomes" id="UP000092931"/>
    </source>
</evidence>
<dbReference type="AlphaFoldDB" id="A0A1B1YKQ3"/>
<evidence type="ECO:0000313" key="1">
    <source>
        <dbReference type="EMBL" id="ANX01316.1"/>
    </source>
</evidence>
<dbReference type="EMBL" id="CP014673">
    <property type="protein sequence ID" value="ANX01316.1"/>
    <property type="molecule type" value="Genomic_DNA"/>
</dbReference>
<proteinExistence type="predicted"/>
<reference evidence="1 2" key="1">
    <citation type="submission" date="2016-02" db="EMBL/GenBank/DDBJ databases">
        <title>Comparison of Clostridium stercorarium subspecies using comparative genomics and transcriptomics.</title>
        <authorList>
            <person name="Schellenberg J."/>
            <person name="Thallinger G."/>
            <person name="Levin D.B."/>
            <person name="Zhang X."/>
            <person name="Alvare G."/>
            <person name="Fristensky B."/>
            <person name="Sparling R."/>
        </authorList>
    </citation>
    <scope>NUCLEOTIDE SEQUENCE [LARGE SCALE GENOMIC DNA]</scope>
    <source>
        <strain evidence="1 2">DSM 9219</strain>
    </source>
</reference>
<accession>A0A1B1YKQ3</accession>
<gene>
    <name evidence="1" type="ORF">CSTERLE_06910</name>
</gene>
<name>A0A1B1YKQ3_THEST</name>
<organism evidence="1 2">
    <name type="scientific">Thermoclostridium stercorarium subsp. leptospartum DSM 9219</name>
    <dbReference type="NCBI Taxonomy" id="1346611"/>
    <lineage>
        <taxon>Bacteria</taxon>
        <taxon>Bacillati</taxon>
        <taxon>Bacillota</taxon>
        <taxon>Clostridia</taxon>
        <taxon>Eubacteriales</taxon>
        <taxon>Oscillospiraceae</taxon>
        <taxon>Thermoclostridium</taxon>
    </lineage>
</organism>
<sequence>MSNNEIYKCIACGKHFSVTISNAGYPGGKERESINCPWCGAENGSEVTSGIITTRRVITEDGDNQ</sequence>
<dbReference type="RefSeq" id="WP_065820784.1">
    <property type="nucleotide sequence ID" value="NZ_CP014673.1"/>
</dbReference>
<protein>
    <submittedName>
        <fullName evidence="1">Uncharacterized protein</fullName>
    </submittedName>
</protein>
<dbReference type="Proteomes" id="UP000092931">
    <property type="component" value="Chromosome"/>
</dbReference>